<dbReference type="STRING" id="8469.M7BXB7"/>
<protein>
    <submittedName>
        <fullName evidence="1">Receptor-type tyrosine-protein phosphatase R</fullName>
    </submittedName>
</protein>
<organism evidence="1 2">
    <name type="scientific">Chelonia mydas</name>
    <name type="common">Green sea-turtle</name>
    <name type="synonym">Chelonia agassizi</name>
    <dbReference type="NCBI Taxonomy" id="8469"/>
    <lineage>
        <taxon>Eukaryota</taxon>
        <taxon>Metazoa</taxon>
        <taxon>Chordata</taxon>
        <taxon>Craniata</taxon>
        <taxon>Vertebrata</taxon>
        <taxon>Euteleostomi</taxon>
        <taxon>Archelosauria</taxon>
        <taxon>Testudinata</taxon>
        <taxon>Testudines</taxon>
        <taxon>Cryptodira</taxon>
        <taxon>Durocryptodira</taxon>
        <taxon>Americhelydia</taxon>
        <taxon>Chelonioidea</taxon>
        <taxon>Cheloniidae</taxon>
        <taxon>Chelonia</taxon>
    </lineage>
</organism>
<dbReference type="EMBL" id="KB510843">
    <property type="protein sequence ID" value="EMP40465.1"/>
    <property type="molecule type" value="Genomic_DNA"/>
</dbReference>
<dbReference type="AlphaFoldDB" id="M7BXB7"/>
<evidence type="ECO:0000313" key="2">
    <source>
        <dbReference type="Proteomes" id="UP000031443"/>
    </source>
</evidence>
<reference evidence="2" key="1">
    <citation type="journal article" date="2013" name="Nat. Genet.">
        <title>The draft genomes of soft-shell turtle and green sea turtle yield insights into the development and evolution of the turtle-specific body plan.</title>
        <authorList>
            <person name="Wang Z."/>
            <person name="Pascual-Anaya J."/>
            <person name="Zadissa A."/>
            <person name="Li W."/>
            <person name="Niimura Y."/>
            <person name="Huang Z."/>
            <person name="Li C."/>
            <person name="White S."/>
            <person name="Xiong Z."/>
            <person name="Fang D."/>
            <person name="Wang B."/>
            <person name="Ming Y."/>
            <person name="Chen Y."/>
            <person name="Zheng Y."/>
            <person name="Kuraku S."/>
            <person name="Pignatelli M."/>
            <person name="Herrero J."/>
            <person name="Beal K."/>
            <person name="Nozawa M."/>
            <person name="Li Q."/>
            <person name="Wang J."/>
            <person name="Zhang H."/>
            <person name="Yu L."/>
            <person name="Shigenobu S."/>
            <person name="Wang J."/>
            <person name="Liu J."/>
            <person name="Flicek P."/>
            <person name="Searle S."/>
            <person name="Wang J."/>
            <person name="Kuratani S."/>
            <person name="Yin Y."/>
            <person name="Aken B."/>
            <person name="Zhang G."/>
            <person name="Irie N."/>
        </authorList>
    </citation>
    <scope>NUCLEOTIDE SEQUENCE [LARGE SCALE GENOMIC DNA]</scope>
</reference>
<sequence>MVLHPALNSRGEYMLQAPNERISVPTLTLGQRAEALPPGTHTVVMYFPSCTNTGCFSGDNDHFLAIHQQKSGKPVFIYRHVQSVEKSLDTNSQKIYKHNFHSSSYAQISKLHPAIIVKSTFPRPAYDPSLNLLAMTGQEPEVENLPIPASNVIVVRKFPPPIDVWCHFRLNGFPYLAVWSGTPLTSS</sequence>
<keyword evidence="2" id="KW-1185">Reference proteome</keyword>
<proteinExistence type="predicted"/>
<evidence type="ECO:0000313" key="1">
    <source>
        <dbReference type="EMBL" id="EMP40465.1"/>
    </source>
</evidence>
<dbReference type="Proteomes" id="UP000031443">
    <property type="component" value="Unassembled WGS sequence"/>
</dbReference>
<accession>M7BXB7</accession>
<name>M7BXB7_CHEMY</name>
<gene>
    <name evidence="1" type="ORF">UY3_02300</name>
</gene>
<keyword evidence="1" id="KW-0675">Receptor</keyword>